<dbReference type="GO" id="GO:0005758">
    <property type="term" value="C:mitochondrial intermembrane space"/>
    <property type="evidence" value="ECO:0007669"/>
    <property type="project" value="TreeGrafter"/>
</dbReference>
<evidence type="ECO:0000256" key="6">
    <source>
        <dbReference type="SAM" id="MobiDB-lite"/>
    </source>
</evidence>
<evidence type="ECO:0000256" key="3">
    <source>
        <dbReference type="ARBA" id="ARBA00023157"/>
    </source>
</evidence>
<name>A0A6A7BRZ2_9PEZI</name>
<keyword evidence="3" id="KW-1015">Disulfide bond</keyword>
<dbReference type="PANTHER" id="PTHR21107">
    <property type="entry name" value="CYTOCHROME C OXIDASE ASSEMBLY PROTEIN COX19"/>
    <property type="match status" value="1"/>
</dbReference>
<accession>A0A6A7BRZ2</accession>
<sequence>MSTFGSPGGRQSFSRPVPPERGSFPLDHEGECKHMMKEYLRCLKQKRGVQDEECRHLAKNYLSCRMEKCVKRKLY</sequence>
<feature type="region of interest" description="Disordered" evidence="6">
    <location>
        <begin position="1"/>
        <end position="26"/>
    </location>
</feature>
<reference evidence="7" key="1">
    <citation type="journal article" date="2020" name="Stud. Mycol.">
        <title>101 Dothideomycetes genomes: a test case for predicting lifestyles and emergence of pathogens.</title>
        <authorList>
            <person name="Haridas S."/>
            <person name="Albert R."/>
            <person name="Binder M."/>
            <person name="Bloem J."/>
            <person name="Labutti K."/>
            <person name="Salamov A."/>
            <person name="Andreopoulos B."/>
            <person name="Baker S."/>
            <person name="Barry K."/>
            <person name="Bills G."/>
            <person name="Bluhm B."/>
            <person name="Cannon C."/>
            <person name="Castanera R."/>
            <person name="Culley D."/>
            <person name="Daum C."/>
            <person name="Ezra D."/>
            <person name="Gonzalez J."/>
            <person name="Henrissat B."/>
            <person name="Kuo A."/>
            <person name="Liang C."/>
            <person name="Lipzen A."/>
            <person name="Lutzoni F."/>
            <person name="Magnuson J."/>
            <person name="Mondo S."/>
            <person name="Nolan M."/>
            <person name="Ohm R."/>
            <person name="Pangilinan J."/>
            <person name="Park H.-J."/>
            <person name="Ramirez L."/>
            <person name="Alfaro M."/>
            <person name="Sun H."/>
            <person name="Tritt A."/>
            <person name="Yoshinaga Y."/>
            <person name="Zwiers L.-H."/>
            <person name="Turgeon B."/>
            <person name="Goodwin S."/>
            <person name="Spatafora J."/>
            <person name="Crous P."/>
            <person name="Grigoriev I."/>
        </authorList>
    </citation>
    <scope>NUCLEOTIDE SEQUENCE</scope>
    <source>
        <strain evidence="7">CBS 480.64</strain>
    </source>
</reference>
<protein>
    <submittedName>
        <fullName evidence="7">Uncharacterized protein</fullName>
    </submittedName>
</protein>
<evidence type="ECO:0000256" key="1">
    <source>
        <dbReference type="ARBA" id="ARBA00004496"/>
    </source>
</evidence>
<evidence type="ECO:0000256" key="2">
    <source>
        <dbReference type="ARBA" id="ARBA00022490"/>
    </source>
</evidence>
<dbReference type="PROSITE" id="PS51808">
    <property type="entry name" value="CHCH"/>
    <property type="match status" value="1"/>
</dbReference>
<feature type="compositionally biased region" description="Polar residues" evidence="6">
    <location>
        <begin position="1"/>
        <end position="14"/>
    </location>
</feature>
<proteinExistence type="inferred from homology"/>
<evidence type="ECO:0000256" key="5">
    <source>
        <dbReference type="ARBA" id="ARBA00038223"/>
    </source>
</evidence>
<dbReference type="EMBL" id="MU006021">
    <property type="protein sequence ID" value="KAF2858001.1"/>
    <property type="molecule type" value="Genomic_DNA"/>
</dbReference>
<comment type="subcellular location">
    <subcellularLocation>
        <location evidence="1">Cytoplasm</location>
    </subcellularLocation>
</comment>
<dbReference type="OrthoDB" id="268594at2759"/>
<evidence type="ECO:0000313" key="7">
    <source>
        <dbReference type="EMBL" id="KAF2858001.1"/>
    </source>
</evidence>
<keyword evidence="2" id="KW-0963">Cytoplasm</keyword>
<comment type="function">
    <text evidence="4">Required for the assembly of mitochondrial cytochrome c oxidase.</text>
</comment>
<evidence type="ECO:0000313" key="8">
    <source>
        <dbReference type="Proteomes" id="UP000799421"/>
    </source>
</evidence>
<evidence type="ECO:0000256" key="4">
    <source>
        <dbReference type="ARBA" id="ARBA00037279"/>
    </source>
</evidence>
<keyword evidence="8" id="KW-1185">Reference proteome</keyword>
<dbReference type="PANTHER" id="PTHR21107:SF2">
    <property type="entry name" value="CYTOCHROME C OXIDASE ASSEMBLY PROTEIN COX19"/>
    <property type="match status" value="1"/>
</dbReference>
<gene>
    <name evidence="7" type="ORF">K470DRAFT_260284</name>
</gene>
<dbReference type="GO" id="GO:0033617">
    <property type="term" value="P:mitochondrial respiratory chain complex IV assembly"/>
    <property type="evidence" value="ECO:0007669"/>
    <property type="project" value="TreeGrafter"/>
</dbReference>
<organism evidence="7 8">
    <name type="scientific">Piedraia hortae CBS 480.64</name>
    <dbReference type="NCBI Taxonomy" id="1314780"/>
    <lineage>
        <taxon>Eukaryota</taxon>
        <taxon>Fungi</taxon>
        <taxon>Dikarya</taxon>
        <taxon>Ascomycota</taxon>
        <taxon>Pezizomycotina</taxon>
        <taxon>Dothideomycetes</taxon>
        <taxon>Dothideomycetidae</taxon>
        <taxon>Capnodiales</taxon>
        <taxon>Piedraiaceae</taxon>
        <taxon>Piedraia</taxon>
    </lineage>
</organism>
<comment type="similarity">
    <text evidence="5">Belongs to the COX19 family.</text>
</comment>
<dbReference type="Proteomes" id="UP000799421">
    <property type="component" value="Unassembled WGS sequence"/>
</dbReference>
<dbReference type="AlphaFoldDB" id="A0A6A7BRZ2"/>
<dbReference type="InterPro" id="IPR051383">
    <property type="entry name" value="COX19"/>
</dbReference>